<dbReference type="GO" id="GO:0009055">
    <property type="term" value="F:electron transfer activity"/>
    <property type="evidence" value="ECO:0007669"/>
    <property type="project" value="InterPro"/>
</dbReference>
<keyword evidence="2 4" id="KW-0479">Metal-binding</keyword>
<dbReference type="PANTHER" id="PTHR30600">
    <property type="entry name" value="CYTOCHROME C PEROXIDASE-RELATED"/>
    <property type="match status" value="1"/>
</dbReference>
<keyword evidence="8" id="KW-1185">Reference proteome</keyword>
<comment type="caution">
    <text evidence="7">The sequence shown here is derived from an EMBL/GenBank/DDBJ whole genome shotgun (WGS) entry which is preliminary data.</text>
</comment>
<reference evidence="8" key="1">
    <citation type="submission" date="2016-12" db="EMBL/GenBank/DDBJ databases">
        <title>Draft Genome Sequences od Carboxydothermus pertinax and islandicus, Hydrogenogenic Carboxydotrophic Bacteria.</title>
        <authorList>
            <person name="Fukuyama Y."/>
            <person name="Ohmae K."/>
            <person name="Yoneda Y."/>
            <person name="Yoshida T."/>
            <person name="Sako Y."/>
        </authorList>
    </citation>
    <scope>NUCLEOTIDE SEQUENCE [LARGE SCALE GENOMIC DNA]</scope>
    <source>
        <strain evidence="8">SET</strain>
    </source>
</reference>
<dbReference type="STRING" id="661089.ciss_04230"/>
<gene>
    <name evidence="7" type="ORF">ciss_04230</name>
</gene>
<keyword evidence="5" id="KW-0812">Transmembrane</keyword>
<dbReference type="AlphaFoldDB" id="A0A1L8CZZ5"/>
<dbReference type="InterPro" id="IPR009056">
    <property type="entry name" value="Cyt_c-like_dom"/>
</dbReference>
<dbReference type="SUPFAM" id="SSF46626">
    <property type="entry name" value="Cytochrome c"/>
    <property type="match status" value="1"/>
</dbReference>
<evidence type="ECO:0000256" key="4">
    <source>
        <dbReference type="PROSITE-ProRule" id="PRU00433"/>
    </source>
</evidence>
<keyword evidence="5" id="KW-1133">Transmembrane helix</keyword>
<keyword evidence="5" id="KW-0472">Membrane</keyword>
<evidence type="ECO:0000313" key="8">
    <source>
        <dbReference type="Proteomes" id="UP000187338"/>
    </source>
</evidence>
<feature type="domain" description="Cytochrome c" evidence="6">
    <location>
        <begin position="356"/>
        <end position="455"/>
    </location>
</feature>
<dbReference type="PROSITE" id="PS51007">
    <property type="entry name" value="CYTC"/>
    <property type="match status" value="1"/>
</dbReference>
<sequence length="455" mass="52353">MKVRYVPLKPNKNWGIVFKIFLLLGGIYLLFLVFSWGYVKVDKILRDKSFSEIMKEEKANKPKIMAKHRKLLEERYNLTPKTTTEVTMSGGKPIPVGPTAKLKNGLTFEDLANMSPEEIKEKGVFPYLPLPHPHPQNGGMVFPPVQTRIHPELVRFDVDFDLPDAFLPEFPPPLYLTTHPELGDVSKGKEITLDNYYELFKDILTPVQLEGLRLLLTKFPQQQFNATDDRKSEKPSLGVSCFDCHVNGHTTGQFHLNPDNRPQETRFRIDTVSLRGTHIQQLFGSKRSLRSVEDFTEFEQRSAYFDGDHTLAAKKGINPLSREQVMHMAQFINIIDFPPAPKLNRYGRLDPAKATEKELLGEKIFFGKGKCGYCHPAPYYTDQLMHDLKVERFYQGRPEGPIKTFTLRGLKDSPPYFHDGRLLTIEDTVEFFNLILELKLTREEKEALVAFLRQL</sequence>
<dbReference type="OrthoDB" id="9772811at2"/>
<dbReference type="InterPro" id="IPR051395">
    <property type="entry name" value="Cytochrome_c_Peroxidase/MauG"/>
</dbReference>
<dbReference type="GO" id="GO:0004130">
    <property type="term" value="F:cytochrome-c peroxidase activity"/>
    <property type="evidence" value="ECO:0007669"/>
    <property type="project" value="TreeGrafter"/>
</dbReference>
<evidence type="ECO:0000256" key="1">
    <source>
        <dbReference type="ARBA" id="ARBA00022617"/>
    </source>
</evidence>
<name>A0A1L8CZZ5_9THEO</name>
<evidence type="ECO:0000313" key="7">
    <source>
        <dbReference type="EMBL" id="GAV24490.1"/>
    </source>
</evidence>
<dbReference type="EMBL" id="BDJL01000007">
    <property type="protein sequence ID" value="GAV24490.1"/>
    <property type="molecule type" value="Genomic_DNA"/>
</dbReference>
<dbReference type="RefSeq" id="WP_075864687.1">
    <property type="nucleotide sequence ID" value="NZ_BDJL01000007.1"/>
</dbReference>
<organism evidence="7 8">
    <name type="scientific">Carboxydothermus islandicus</name>
    <dbReference type="NCBI Taxonomy" id="661089"/>
    <lineage>
        <taxon>Bacteria</taxon>
        <taxon>Bacillati</taxon>
        <taxon>Bacillota</taxon>
        <taxon>Clostridia</taxon>
        <taxon>Thermoanaerobacterales</taxon>
        <taxon>Thermoanaerobacteraceae</taxon>
        <taxon>Carboxydothermus</taxon>
    </lineage>
</organism>
<evidence type="ECO:0000256" key="2">
    <source>
        <dbReference type="ARBA" id="ARBA00022723"/>
    </source>
</evidence>
<dbReference type="Proteomes" id="UP000187338">
    <property type="component" value="Unassembled WGS sequence"/>
</dbReference>
<proteinExistence type="predicted"/>
<protein>
    <submittedName>
        <fullName evidence="7">Cytochrome b6</fullName>
    </submittedName>
</protein>
<dbReference type="Gene3D" id="1.10.760.10">
    <property type="entry name" value="Cytochrome c-like domain"/>
    <property type="match status" value="1"/>
</dbReference>
<evidence type="ECO:0000256" key="5">
    <source>
        <dbReference type="SAM" id="Phobius"/>
    </source>
</evidence>
<accession>A0A1L8CZZ5</accession>
<keyword evidence="3 4" id="KW-0408">Iron</keyword>
<keyword evidence="1 4" id="KW-0349">Heme</keyword>
<dbReference type="PANTHER" id="PTHR30600:SF13">
    <property type="entry name" value="METHYLAMINE UTILIZATION PROTEIN"/>
    <property type="match status" value="1"/>
</dbReference>
<evidence type="ECO:0000256" key="3">
    <source>
        <dbReference type="ARBA" id="ARBA00023004"/>
    </source>
</evidence>
<dbReference type="InterPro" id="IPR036909">
    <property type="entry name" value="Cyt_c-like_dom_sf"/>
</dbReference>
<evidence type="ECO:0000259" key="6">
    <source>
        <dbReference type="PROSITE" id="PS51007"/>
    </source>
</evidence>
<dbReference type="GO" id="GO:0020037">
    <property type="term" value="F:heme binding"/>
    <property type="evidence" value="ECO:0007669"/>
    <property type="project" value="InterPro"/>
</dbReference>
<dbReference type="GO" id="GO:0046872">
    <property type="term" value="F:metal ion binding"/>
    <property type="evidence" value="ECO:0007669"/>
    <property type="project" value="UniProtKB-KW"/>
</dbReference>
<feature type="transmembrane region" description="Helical" evidence="5">
    <location>
        <begin position="20"/>
        <end position="39"/>
    </location>
</feature>